<keyword evidence="1" id="KW-0812">Transmembrane</keyword>
<evidence type="ECO:0000256" key="1">
    <source>
        <dbReference type="SAM" id="Phobius"/>
    </source>
</evidence>
<feature type="transmembrane region" description="Helical" evidence="1">
    <location>
        <begin position="66"/>
        <end position="88"/>
    </location>
</feature>
<name>A0A1R4GF62_9MICC</name>
<accession>A0A1R4GF62</accession>
<protein>
    <recommendedName>
        <fullName evidence="4">Integral membrane protein</fullName>
    </recommendedName>
</protein>
<dbReference type="RefSeq" id="WP_086999114.1">
    <property type="nucleotide sequence ID" value="NZ_FUHW01000036.1"/>
</dbReference>
<keyword evidence="1" id="KW-0472">Membrane</keyword>
<gene>
    <name evidence="2" type="ORF">FM101_10080</name>
</gene>
<dbReference type="AlphaFoldDB" id="A0A1R4GF62"/>
<keyword evidence="1" id="KW-1133">Transmembrane helix</keyword>
<evidence type="ECO:0000313" key="2">
    <source>
        <dbReference type="EMBL" id="SJM66841.1"/>
    </source>
</evidence>
<organism evidence="2 3">
    <name type="scientific">Arthrobacter rhombi</name>
    <dbReference type="NCBI Taxonomy" id="71253"/>
    <lineage>
        <taxon>Bacteria</taxon>
        <taxon>Bacillati</taxon>
        <taxon>Actinomycetota</taxon>
        <taxon>Actinomycetes</taxon>
        <taxon>Micrococcales</taxon>
        <taxon>Micrococcaceae</taxon>
        <taxon>Arthrobacter</taxon>
    </lineage>
</organism>
<dbReference type="Proteomes" id="UP000195913">
    <property type="component" value="Unassembled WGS sequence"/>
</dbReference>
<proteinExistence type="predicted"/>
<keyword evidence="3" id="KW-1185">Reference proteome</keyword>
<reference evidence="2 3" key="1">
    <citation type="submission" date="2017-02" db="EMBL/GenBank/DDBJ databases">
        <authorList>
            <person name="Peterson S.W."/>
        </authorList>
    </citation>
    <scope>NUCLEOTIDE SEQUENCE [LARGE SCALE GENOMIC DNA]</scope>
    <source>
        <strain evidence="2 3">B Ar 00.02</strain>
    </source>
</reference>
<sequence>MLALIATVLMWITSYVGPLAARQAAARADYDNLYTVSIIGLGAVVVLSLIAVILGMRGVRKPAGNAMAGAAIGIGVIQFLGVLVTFIVSTQFTELIY</sequence>
<feature type="transmembrane region" description="Helical" evidence="1">
    <location>
        <begin position="32"/>
        <end position="54"/>
    </location>
</feature>
<evidence type="ECO:0000313" key="3">
    <source>
        <dbReference type="Proteomes" id="UP000195913"/>
    </source>
</evidence>
<dbReference type="EMBL" id="FUHW01000036">
    <property type="protein sequence ID" value="SJM66841.1"/>
    <property type="molecule type" value="Genomic_DNA"/>
</dbReference>
<evidence type="ECO:0008006" key="4">
    <source>
        <dbReference type="Google" id="ProtNLM"/>
    </source>
</evidence>